<keyword evidence="2" id="KW-0964">Secreted</keyword>
<feature type="signal peptide" evidence="4">
    <location>
        <begin position="1"/>
        <end position="20"/>
    </location>
</feature>
<dbReference type="InterPro" id="IPR007117">
    <property type="entry name" value="Expansin_CBD"/>
</dbReference>
<dbReference type="InterPro" id="IPR007118">
    <property type="entry name" value="Expan_Lol_pI"/>
</dbReference>
<dbReference type="Gene3D" id="2.60.40.760">
    <property type="entry name" value="Expansin, cellulose-binding-like domain"/>
    <property type="match status" value="1"/>
</dbReference>
<dbReference type="InterPro" id="IPR005795">
    <property type="entry name" value="LolPI"/>
</dbReference>
<protein>
    <recommendedName>
        <fullName evidence="9">Expansin</fullName>
    </recommendedName>
</protein>
<dbReference type="InterPro" id="IPR007112">
    <property type="entry name" value="Expansin/allergen_DPBB_dom"/>
</dbReference>
<organism evidence="7 8">
    <name type="scientific">Sphagnum troendelagicum</name>
    <dbReference type="NCBI Taxonomy" id="128251"/>
    <lineage>
        <taxon>Eukaryota</taxon>
        <taxon>Viridiplantae</taxon>
        <taxon>Streptophyta</taxon>
        <taxon>Embryophyta</taxon>
        <taxon>Bryophyta</taxon>
        <taxon>Sphagnophytina</taxon>
        <taxon>Sphagnopsida</taxon>
        <taxon>Sphagnales</taxon>
        <taxon>Sphagnaceae</taxon>
        <taxon>Sphagnum</taxon>
    </lineage>
</organism>
<dbReference type="PRINTS" id="PR01225">
    <property type="entry name" value="EXPANSNFAMLY"/>
</dbReference>
<evidence type="ECO:0000313" key="8">
    <source>
        <dbReference type="Proteomes" id="UP001497512"/>
    </source>
</evidence>
<comment type="similarity">
    <text evidence="3">Belongs to the expansin family.</text>
</comment>
<dbReference type="SMART" id="SM00837">
    <property type="entry name" value="DPBB_1"/>
    <property type="match status" value="1"/>
</dbReference>
<dbReference type="PANTHER" id="PTHR31692:SF5">
    <property type="entry name" value="EXPANSIN-B3"/>
    <property type="match status" value="1"/>
</dbReference>
<dbReference type="InterPro" id="IPR036749">
    <property type="entry name" value="Expansin_CBD_sf"/>
</dbReference>
<dbReference type="SUPFAM" id="SSF49590">
    <property type="entry name" value="PHL pollen allergen"/>
    <property type="match status" value="1"/>
</dbReference>
<evidence type="ECO:0008006" key="9">
    <source>
        <dbReference type="Google" id="ProtNLM"/>
    </source>
</evidence>
<evidence type="ECO:0000259" key="5">
    <source>
        <dbReference type="PROSITE" id="PS50842"/>
    </source>
</evidence>
<dbReference type="PRINTS" id="PR00829">
    <property type="entry name" value="LOLP1ALLERGN"/>
</dbReference>
<dbReference type="InterPro" id="IPR036908">
    <property type="entry name" value="RlpA-like_sf"/>
</dbReference>
<evidence type="ECO:0000256" key="4">
    <source>
        <dbReference type="SAM" id="SignalP"/>
    </source>
</evidence>
<dbReference type="PROSITE" id="PS50843">
    <property type="entry name" value="EXPANSIN_CBD"/>
    <property type="match status" value="1"/>
</dbReference>
<dbReference type="Proteomes" id="UP001497512">
    <property type="component" value="Chromosome 16"/>
</dbReference>
<keyword evidence="4" id="KW-0732">Signal</keyword>
<accession>A0ABP0TXR3</accession>
<evidence type="ECO:0000256" key="1">
    <source>
        <dbReference type="ARBA" id="ARBA00004613"/>
    </source>
</evidence>
<evidence type="ECO:0000256" key="2">
    <source>
        <dbReference type="ARBA" id="ARBA00022525"/>
    </source>
</evidence>
<feature type="domain" description="Expansin-like EG45" evidence="5">
    <location>
        <begin position="56"/>
        <end position="167"/>
    </location>
</feature>
<dbReference type="Pfam" id="PF03330">
    <property type="entry name" value="DPBB_1"/>
    <property type="match status" value="1"/>
</dbReference>
<reference evidence="7" key="1">
    <citation type="submission" date="2024-02" db="EMBL/GenBank/DDBJ databases">
        <authorList>
            <consortium name="ELIXIR-Norway"/>
            <consortium name="Elixir Norway"/>
        </authorList>
    </citation>
    <scope>NUCLEOTIDE SEQUENCE</scope>
</reference>
<evidence type="ECO:0000313" key="7">
    <source>
        <dbReference type="EMBL" id="CAK9207567.1"/>
    </source>
</evidence>
<proteinExistence type="inferred from homology"/>
<dbReference type="Pfam" id="PF01357">
    <property type="entry name" value="Expansin_C"/>
    <property type="match status" value="1"/>
</dbReference>
<dbReference type="EMBL" id="OZ019908">
    <property type="protein sequence ID" value="CAK9207567.1"/>
    <property type="molecule type" value="Genomic_DNA"/>
</dbReference>
<dbReference type="Gene3D" id="2.40.40.10">
    <property type="entry name" value="RlpA-like domain"/>
    <property type="match status" value="1"/>
</dbReference>
<dbReference type="PANTHER" id="PTHR31692">
    <property type="entry name" value="EXPANSIN-B3"/>
    <property type="match status" value="1"/>
</dbReference>
<dbReference type="PROSITE" id="PS50842">
    <property type="entry name" value="EXPANSIN_EG45"/>
    <property type="match status" value="1"/>
</dbReference>
<gene>
    <name evidence="7" type="ORF">CSSPTR1EN2_LOCUS8871</name>
</gene>
<sequence>MAAFFRELLLVLALLVCIFADRLPLYSCQSSNDTQWQSATNGATWYGAPDGDGSDAGACGYGTLSSSPYGSSITAVNAPLFQDGAGCGVCYEIQCTNSGLCKSTPTTVVVTDLCPGGAWCDGSNPHFDLSGTAFSNLAVPGQEEALRTVGVLDPLLYKRVPCSYPEGTTISFTVDPGSNSFWLALVIKYVGGPGDIQAVQIQQAGDNSGWQSMTHNWGANWMFQSTTGGPIQGPLSIRLAAKLDGQVTVAENVIPSGYSNGATYSSSVQFA</sequence>
<feature type="chain" id="PRO_5045391529" description="Expansin" evidence="4">
    <location>
        <begin position="21"/>
        <end position="271"/>
    </location>
</feature>
<name>A0ABP0TXR3_9BRYO</name>
<evidence type="ECO:0000256" key="3">
    <source>
        <dbReference type="RuleBase" id="RU003460"/>
    </source>
</evidence>
<evidence type="ECO:0000259" key="6">
    <source>
        <dbReference type="PROSITE" id="PS50843"/>
    </source>
</evidence>
<comment type="subcellular location">
    <subcellularLocation>
        <location evidence="1">Secreted</location>
    </subcellularLocation>
</comment>
<dbReference type="SUPFAM" id="SSF50685">
    <property type="entry name" value="Barwin-like endoglucanases"/>
    <property type="match status" value="1"/>
</dbReference>
<keyword evidence="8" id="KW-1185">Reference proteome</keyword>
<feature type="domain" description="Expansin-like CBD" evidence="6">
    <location>
        <begin position="181"/>
        <end position="266"/>
    </location>
</feature>
<dbReference type="InterPro" id="IPR009009">
    <property type="entry name" value="RlpA-like_DPBB"/>
</dbReference>